<dbReference type="Gene3D" id="1.10.10.10">
    <property type="entry name" value="Winged helix-like DNA-binding domain superfamily/Winged helix DNA-binding domain"/>
    <property type="match status" value="1"/>
</dbReference>
<organism evidence="1 2">
    <name type="scientific">Propioniciclava sinopodophylli</name>
    <dbReference type="NCBI Taxonomy" id="1837344"/>
    <lineage>
        <taxon>Bacteria</taxon>
        <taxon>Bacillati</taxon>
        <taxon>Actinomycetota</taxon>
        <taxon>Actinomycetes</taxon>
        <taxon>Propionibacteriales</taxon>
        <taxon>Propionibacteriaceae</taxon>
        <taxon>Propioniciclava</taxon>
    </lineage>
</organism>
<comment type="caution">
    <text evidence="1">The sequence shown here is derived from an EMBL/GenBank/DDBJ whole genome shotgun (WGS) entry which is preliminary data.</text>
</comment>
<dbReference type="OrthoDB" id="3733984at2"/>
<dbReference type="SUPFAM" id="SSF46785">
    <property type="entry name" value="Winged helix' DNA-binding domain"/>
    <property type="match status" value="1"/>
</dbReference>
<evidence type="ECO:0000313" key="1">
    <source>
        <dbReference type="EMBL" id="TBT86541.1"/>
    </source>
</evidence>
<protein>
    <recommendedName>
        <fullName evidence="3">Transcriptional regulator HTH-type FeoC domain-containing protein</fullName>
    </recommendedName>
</protein>
<keyword evidence="2" id="KW-1185">Reference proteome</keyword>
<dbReference type="Proteomes" id="UP000292373">
    <property type="component" value="Unassembled WGS sequence"/>
</dbReference>
<proteinExistence type="predicted"/>
<dbReference type="EMBL" id="SDMQ01000003">
    <property type="protein sequence ID" value="TBT86541.1"/>
    <property type="molecule type" value="Genomic_DNA"/>
</dbReference>
<dbReference type="RefSeq" id="WP_131167326.1">
    <property type="nucleotide sequence ID" value="NZ_SDMQ01000003.1"/>
</dbReference>
<accession>A0A4Q9KFB9</accession>
<gene>
    <name evidence="1" type="ORF">ET989_04285</name>
</gene>
<name>A0A4Q9KFB9_9ACTN</name>
<dbReference type="InterPro" id="IPR036390">
    <property type="entry name" value="WH_DNA-bd_sf"/>
</dbReference>
<dbReference type="InterPro" id="IPR036388">
    <property type="entry name" value="WH-like_DNA-bd_sf"/>
</dbReference>
<evidence type="ECO:0000313" key="2">
    <source>
        <dbReference type="Proteomes" id="UP000292373"/>
    </source>
</evidence>
<sequence>MSGPMSAVLDAYRAGAVTHAEASRVTGLSLDMVSAAVDHLVRLGLLERNVATFGCPSAGCGSCALACTASDQRRE</sequence>
<reference evidence="1 2" key="1">
    <citation type="submission" date="2019-01" db="EMBL/GenBank/DDBJ databases">
        <title>Lactibacter flavus gen. nov., sp. nov., a novel bacterium of the family Propionibacteriaceae isolated from raw milk and dairy products.</title>
        <authorList>
            <person name="Huptas C."/>
            <person name="Wenning M."/>
            <person name="Breitenwieser F."/>
            <person name="Doll E."/>
            <person name="Von Neubeck M."/>
            <person name="Busse H.-J."/>
            <person name="Scherer S."/>
        </authorList>
    </citation>
    <scope>NUCLEOTIDE SEQUENCE [LARGE SCALE GENOMIC DNA]</scope>
    <source>
        <strain evidence="1 2">KCTC 33808</strain>
    </source>
</reference>
<dbReference type="AlphaFoldDB" id="A0A4Q9KFB9"/>
<evidence type="ECO:0008006" key="3">
    <source>
        <dbReference type="Google" id="ProtNLM"/>
    </source>
</evidence>